<protein>
    <submittedName>
        <fullName evidence="1">Uncharacterized protein</fullName>
    </submittedName>
</protein>
<accession>A0A8X6PBJ9</accession>
<reference evidence="1" key="1">
    <citation type="submission" date="2020-08" db="EMBL/GenBank/DDBJ databases">
        <title>Multicomponent nature underlies the extraordinary mechanical properties of spider dragline silk.</title>
        <authorList>
            <person name="Kono N."/>
            <person name="Nakamura H."/>
            <person name="Mori M."/>
            <person name="Yoshida Y."/>
            <person name="Ohtoshi R."/>
            <person name="Malay A.D."/>
            <person name="Moran D.A.P."/>
            <person name="Tomita M."/>
            <person name="Numata K."/>
            <person name="Arakawa K."/>
        </authorList>
    </citation>
    <scope>NUCLEOTIDE SEQUENCE</scope>
</reference>
<proteinExistence type="predicted"/>
<evidence type="ECO:0000313" key="2">
    <source>
        <dbReference type="Proteomes" id="UP000887013"/>
    </source>
</evidence>
<dbReference type="EMBL" id="BMAW01114363">
    <property type="protein sequence ID" value="GFT61417.1"/>
    <property type="molecule type" value="Genomic_DNA"/>
</dbReference>
<dbReference type="Proteomes" id="UP000887013">
    <property type="component" value="Unassembled WGS sequence"/>
</dbReference>
<dbReference type="AlphaFoldDB" id="A0A8X6PBJ9"/>
<name>A0A8X6PBJ9_NEPPI</name>
<keyword evidence="2" id="KW-1185">Reference proteome</keyword>
<gene>
    <name evidence="1" type="ORF">NPIL_269631</name>
</gene>
<sequence>MFQLRIVYLPTYLPLSLQSLTFQDVASLRSCWGQEPPCLAWRWVSQGRRPKQACPIITQTYAIMKGYIYSCIANQSGNLNFCLGFFDGRLVSGESGPILNTGHTCNRIKKHSSNALTWTVVSSMTRILRPGNVVKCES</sequence>
<evidence type="ECO:0000313" key="1">
    <source>
        <dbReference type="EMBL" id="GFT61417.1"/>
    </source>
</evidence>
<comment type="caution">
    <text evidence="1">The sequence shown here is derived from an EMBL/GenBank/DDBJ whole genome shotgun (WGS) entry which is preliminary data.</text>
</comment>
<organism evidence="1 2">
    <name type="scientific">Nephila pilipes</name>
    <name type="common">Giant wood spider</name>
    <name type="synonym">Nephila maculata</name>
    <dbReference type="NCBI Taxonomy" id="299642"/>
    <lineage>
        <taxon>Eukaryota</taxon>
        <taxon>Metazoa</taxon>
        <taxon>Ecdysozoa</taxon>
        <taxon>Arthropoda</taxon>
        <taxon>Chelicerata</taxon>
        <taxon>Arachnida</taxon>
        <taxon>Araneae</taxon>
        <taxon>Araneomorphae</taxon>
        <taxon>Entelegynae</taxon>
        <taxon>Araneoidea</taxon>
        <taxon>Nephilidae</taxon>
        <taxon>Nephila</taxon>
    </lineage>
</organism>